<dbReference type="PANTHER" id="PTHR33964">
    <property type="entry name" value="RE45066P-RELATED"/>
    <property type="match status" value="1"/>
</dbReference>
<evidence type="ECO:0000313" key="2">
    <source>
        <dbReference type="EMBL" id="CAD7644858.1"/>
    </source>
</evidence>
<protein>
    <submittedName>
        <fullName evidence="2">Uncharacterized protein</fullName>
    </submittedName>
</protein>
<dbReference type="Proteomes" id="UP000728032">
    <property type="component" value="Unassembled WGS sequence"/>
</dbReference>
<name>A0A7R9LQH7_9ACAR</name>
<reference evidence="2" key="1">
    <citation type="submission" date="2020-11" db="EMBL/GenBank/DDBJ databases">
        <authorList>
            <person name="Tran Van P."/>
        </authorList>
    </citation>
    <scope>NUCLEOTIDE SEQUENCE</scope>
</reference>
<dbReference type="OrthoDB" id="6499567at2759"/>
<dbReference type="EMBL" id="OC916651">
    <property type="protein sequence ID" value="CAD7644858.1"/>
    <property type="molecule type" value="Genomic_DNA"/>
</dbReference>
<proteinExistence type="predicted"/>
<dbReference type="PANTHER" id="PTHR33964:SF1">
    <property type="entry name" value="RE45066P"/>
    <property type="match status" value="1"/>
</dbReference>
<organism evidence="2">
    <name type="scientific">Oppiella nova</name>
    <dbReference type="NCBI Taxonomy" id="334625"/>
    <lineage>
        <taxon>Eukaryota</taxon>
        <taxon>Metazoa</taxon>
        <taxon>Ecdysozoa</taxon>
        <taxon>Arthropoda</taxon>
        <taxon>Chelicerata</taxon>
        <taxon>Arachnida</taxon>
        <taxon>Acari</taxon>
        <taxon>Acariformes</taxon>
        <taxon>Sarcoptiformes</taxon>
        <taxon>Oribatida</taxon>
        <taxon>Brachypylina</taxon>
        <taxon>Oppioidea</taxon>
        <taxon>Oppiidae</taxon>
        <taxon>Oppiella</taxon>
    </lineage>
</organism>
<feature type="signal peptide" evidence="1">
    <location>
        <begin position="1"/>
        <end position="17"/>
    </location>
</feature>
<feature type="chain" id="PRO_5036211293" evidence="1">
    <location>
        <begin position="18"/>
        <end position="216"/>
    </location>
</feature>
<evidence type="ECO:0000256" key="1">
    <source>
        <dbReference type="SAM" id="SignalP"/>
    </source>
</evidence>
<evidence type="ECO:0000313" key="3">
    <source>
        <dbReference type="Proteomes" id="UP000728032"/>
    </source>
</evidence>
<accession>A0A7R9LQH7</accession>
<dbReference type="AlphaFoldDB" id="A0A7R9LQH7"/>
<gene>
    <name evidence="2" type="ORF">ONB1V03_LOCUS4900</name>
</gene>
<dbReference type="EMBL" id="CAJPVJ010001826">
    <property type="protein sequence ID" value="CAG2165357.1"/>
    <property type="molecule type" value="Genomic_DNA"/>
</dbReference>
<keyword evidence="1" id="KW-0732">Signal</keyword>
<sequence length="216" mass="24875">MKKYFLTLSLFVNVCLAAKSKCNMTIEEADVCAKKLMFIGDRDNIIPTNDQQMQTYCSRMQEGIRCIRHYARSCLPPFPQQVFGMFAYDSKTVLRKQCKLPNDRSEFVRHVSCFLPKPAMEPLHLCMDQFIISLNVVKSMDPDIKIPGVCCTNDVLDFTCGRYESVEKCDKYMDANAWSQLKDNKSAEQLVTERALQKYFSPIPSLVAVITNYEMR</sequence>
<keyword evidence="3" id="KW-1185">Reference proteome</keyword>